<dbReference type="GO" id="GO:0009103">
    <property type="term" value="P:lipopolysaccharide biosynthetic process"/>
    <property type="evidence" value="ECO:0007669"/>
    <property type="project" value="TreeGrafter"/>
</dbReference>
<dbReference type="OrthoDB" id="3404679at2"/>
<feature type="transmembrane region" description="Helical" evidence="1">
    <location>
        <begin position="24"/>
        <end position="43"/>
    </location>
</feature>
<evidence type="ECO:0000259" key="2">
    <source>
        <dbReference type="Pfam" id="PF01757"/>
    </source>
</evidence>
<dbReference type="RefSeq" id="WP_105942168.1">
    <property type="nucleotide sequence ID" value="NZ_CP027433.1"/>
</dbReference>
<organism evidence="4 5">
    <name type="scientific">Gordonia iterans</name>
    <dbReference type="NCBI Taxonomy" id="1004901"/>
    <lineage>
        <taxon>Bacteria</taxon>
        <taxon>Bacillati</taxon>
        <taxon>Actinomycetota</taxon>
        <taxon>Actinomycetes</taxon>
        <taxon>Mycobacteriales</taxon>
        <taxon>Gordoniaceae</taxon>
        <taxon>Gordonia</taxon>
    </lineage>
</organism>
<dbReference type="InterPro" id="IPR043968">
    <property type="entry name" value="SGNH"/>
</dbReference>
<keyword evidence="1" id="KW-0812">Transmembrane</keyword>
<dbReference type="Proteomes" id="UP000239814">
    <property type="component" value="Chromosome"/>
</dbReference>
<proteinExistence type="predicted"/>
<feature type="transmembrane region" description="Helical" evidence="1">
    <location>
        <begin position="223"/>
        <end position="243"/>
    </location>
</feature>
<evidence type="ECO:0000313" key="5">
    <source>
        <dbReference type="Proteomes" id="UP000239814"/>
    </source>
</evidence>
<feature type="transmembrane region" description="Helical" evidence="1">
    <location>
        <begin position="49"/>
        <end position="65"/>
    </location>
</feature>
<keyword evidence="1" id="KW-0472">Membrane</keyword>
<dbReference type="GO" id="GO:0016747">
    <property type="term" value="F:acyltransferase activity, transferring groups other than amino-acyl groups"/>
    <property type="evidence" value="ECO:0007669"/>
    <property type="project" value="InterPro"/>
</dbReference>
<keyword evidence="1" id="KW-1133">Transmembrane helix</keyword>
<dbReference type="KEGG" id="git:C6V83_09300"/>
<feature type="transmembrane region" description="Helical" evidence="1">
    <location>
        <begin position="310"/>
        <end position="331"/>
    </location>
</feature>
<sequence length="699" mass="74987">MSRPDVTAAAAAAPRTTRRTDVEGLRGVAIMLVVAFHIWFGTVSGGVDAFLFISGFFLIPSLIRSQTSTEPVNNPLPRLWKILKRLWIPMALTVAVTVAATWYVYPSSRRAETLIDALWSDLFLENWALGLRNLTYADATSLPSPFQQLWSLAVQAQVFALLIVGVVLLGRVLRRQVRRGALPHSAINRILIAVIAVATAASFGWATYGVGTGQTLNYYSTVSRFWEIALGGLAGLVVAGLTVPERWRQVAGVLGLSMLLATGFVVDGAATFPGPAALLPIGGTLLVFLAGSGGSSVLTRALSTAPMVRLGALAYPLYLWHWPLLMMYLVYRNYHGTPVRNVGLFDGLAIIAASLLLAAGTDWLLKEDSPVRTLRVRTPAVIAGTLAAMTVAVQAWAAPVPVANADSIDWTQHPGAAALQGREVPDGVDFVPRAEASRTDLPQTGDDGCVNNGADHSDLLICDYGAPRAPGRKVLMLVGGSHAEHYLPALHEIGKANDFTVETVIMVGCALATGATAAESTEREHCRAWQDKALEHVVGARPDAVFTTSTRPLEKAGTGDYTPQWYVDVFARLSSEGIPALGVRDLPWLLDEDAEHRQPFDCLSVREDPEFCGVPRERALAAEDPAITALGGMPGVSLLDFSDLQCDAEVCSAVVGNVMVYRDSHHYTKTFVLTMVPYIENALAEALGWFESAGGTSEP</sequence>
<feature type="domain" description="SGNH" evidence="3">
    <location>
        <begin position="457"/>
        <end position="679"/>
    </location>
</feature>
<feature type="transmembrane region" description="Helical" evidence="1">
    <location>
        <begin position="377"/>
        <end position="397"/>
    </location>
</feature>
<dbReference type="Pfam" id="PF01757">
    <property type="entry name" value="Acyl_transf_3"/>
    <property type="match status" value="1"/>
</dbReference>
<dbReference type="AlphaFoldDB" id="A0A2S0KFH6"/>
<evidence type="ECO:0000256" key="1">
    <source>
        <dbReference type="SAM" id="Phobius"/>
    </source>
</evidence>
<keyword evidence="5" id="KW-1185">Reference proteome</keyword>
<gene>
    <name evidence="4" type="ORF">C6V83_09300</name>
</gene>
<reference evidence="4 5" key="1">
    <citation type="submission" date="2018-03" db="EMBL/GenBank/DDBJ databases">
        <title>Characteristics and genome of n-alkane degrading marine bacteria Gordonia iterans isolated from crude oil contaminated in Tae-an, South Korea.</title>
        <authorList>
            <person name="Lee S.-S."/>
            <person name="Kim H."/>
        </authorList>
    </citation>
    <scope>NUCLEOTIDE SEQUENCE [LARGE SCALE GENOMIC DNA]</scope>
    <source>
        <strain evidence="4 5">Co17</strain>
    </source>
</reference>
<evidence type="ECO:0000259" key="3">
    <source>
        <dbReference type="Pfam" id="PF19040"/>
    </source>
</evidence>
<dbReference type="GO" id="GO:0016020">
    <property type="term" value="C:membrane"/>
    <property type="evidence" value="ECO:0007669"/>
    <property type="project" value="TreeGrafter"/>
</dbReference>
<dbReference type="EMBL" id="CP027433">
    <property type="protein sequence ID" value="AVM00440.1"/>
    <property type="molecule type" value="Genomic_DNA"/>
</dbReference>
<accession>A0A2S0KFH6</accession>
<dbReference type="InterPro" id="IPR050879">
    <property type="entry name" value="Acyltransferase_3"/>
</dbReference>
<feature type="transmembrane region" description="Helical" evidence="1">
    <location>
        <begin position="250"/>
        <end position="270"/>
    </location>
</feature>
<feature type="transmembrane region" description="Helical" evidence="1">
    <location>
        <begin position="149"/>
        <end position="169"/>
    </location>
</feature>
<name>A0A2S0KFH6_9ACTN</name>
<feature type="transmembrane region" description="Helical" evidence="1">
    <location>
        <begin position="86"/>
        <end position="105"/>
    </location>
</feature>
<dbReference type="PANTHER" id="PTHR23028">
    <property type="entry name" value="ACETYLTRANSFERASE"/>
    <property type="match status" value="1"/>
</dbReference>
<dbReference type="PANTHER" id="PTHR23028:SF53">
    <property type="entry name" value="ACYL_TRANSF_3 DOMAIN-CONTAINING PROTEIN"/>
    <property type="match status" value="1"/>
</dbReference>
<feature type="transmembrane region" description="Helical" evidence="1">
    <location>
        <begin position="276"/>
        <end position="298"/>
    </location>
</feature>
<dbReference type="Pfam" id="PF19040">
    <property type="entry name" value="SGNH"/>
    <property type="match status" value="1"/>
</dbReference>
<evidence type="ECO:0000313" key="4">
    <source>
        <dbReference type="EMBL" id="AVM00440.1"/>
    </source>
</evidence>
<feature type="transmembrane region" description="Helical" evidence="1">
    <location>
        <begin position="190"/>
        <end position="211"/>
    </location>
</feature>
<feature type="domain" description="Acyltransferase 3" evidence="2">
    <location>
        <begin position="21"/>
        <end position="358"/>
    </location>
</feature>
<protein>
    <recommendedName>
        <fullName evidence="6">Acyltransferase</fullName>
    </recommendedName>
</protein>
<evidence type="ECO:0008006" key="6">
    <source>
        <dbReference type="Google" id="ProtNLM"/>
    </source>
</evidence>
<feature type="transmembrane region" description="Helical" evidence="1">
    <location>
        <begin position="343"/>
        <end position="365"/>
    </location>
</feature>
<dbReference type="InterPro" id="IPR002656">
    <property type="entry name" value="Acyl_transf_3_dom"/>
</dbReference>